<evidence type="ECO:0000313" key="14">
    <source>
        <dbReference type="Proteomes" id="UP001652628"/>
    </source>
</evidence>
<dbReference type="GeneID" id="118877917"/>
<dbReference type="Proteomes" id="UP001652628">
    <property type="component" value="Chromosome 3"/>
</dbReference>
<keyword evidence="5 12" id="KW-0812">Transmembrane</keyword>
<evidence type="ECO:0000256" key="9">
    <source>
        <dbReference type="ARBA" id="ARBA00023136"/>
    </source>
</evidence>
<dbReference type="PANTHER" id="PTHR11690">
    <property type="entry name" value="AMILORIDE-SENSITIVE SODIUM CHANNEL-RELATED"/>
    <property type="match status" value="1"/>
</dbReference>
<feature type="transmembrane region" description="Helical" evidence="13">
    <location>
        <begin position="74"/>
        <end position="92"/>
    </location>
</feature>
<keyword evidence="3 12" id="KW-0813">Transport</keyword>
<keyword evidence="11 12" id="KW-0407">Ion channel</keyword>
<evidence type="ECO:0000256" key="13">
    <source>
        <dbReference type="SAM" id="Phobius"/>
    </source>
</evidence>
<evidence type="ECO:0000256" key="4">
    <source>
        <dbReference type="ARBA" id="ARBA00022461"/>
    </source>
</evidence>
<dbReference type="RefSeq" id="XP_070853117.1">
    <property type="nucleotide sequence ID" value="XM_070997016.1"/>
</dbReference>
<evidence type="ECO:0000256" key="8">
    <source>
        <dbReference type="ARBA" id="ARBA00023065"/>
    </source>
</evidence>
<name>A0ABM4TT12_DROSZ</name>
<dbReference type="PANTHER" id="PTHR11690:SF288">
    <property type="entry name" value="AMILORIDE-SENSITIVE NA+ CHANNEL-RELATED"/>
    <property type="match status" value="1"/>
</dbReference>
<gene>
    <name evidence="15" type="primary">ppk21</name>
</gene>
<keyword evidence="4 12" id="KW-0894">Sodium channel</keyword>
<sequence>MFYPLEIPRPRKPLYRDFGGKSGLIQTQQDPKTRSRLGRLWRFFLPYLKDYAKESSVHGIRYLAEPKMKKFERFIWLLILITTSIGAILVYVELSEVYQSVRIQTTIRNTMLPIFRVPFPSIGLCSRNRLNWKLLENGAVEHFLGANVSAAEKDLFIKFFTAAGDPHLARINEMSSFFTNETLTSNLHMLDSLNLREVYKYIQYQCQDLFKICRWRENPVNCCEIFEQQFTESGLCFVFNAEISQVSRKRAKEDQYYPLRTAQYGEGTGLDVFVRLNRSLIRPGKRGINVMIKQPQQWSDVIRHVPHESHTRVSITPRYTVTNERARSVPPEVRKCIFGDETDSPLYKNLRGFEYWVGNCRTKCHQEHVLKLCNCSPSIFFPFNEKNNFTICKASDFKCLYDHRLIFSIERHPEENDYVKNLFNESMICDCFSSCTQLIFDRVYTTTPLDNNETDTEAGTMRIDIFYQSGWLVQYQTVMRFTFVELLASFGGIVGLFLGASLLSAVELAYYFSIGLYMYIYDKRKINKPEPPIMTLPFGQRKITPVKNIRKTFNK</sequence>
<protein>
    <submittedName>
        <fullName evidence="15">Pickpocket protein 19</fullName>
    </submittedName>
</protein>
<keyword evidence="8 12" id="KW-0406">Ion transport</keyword>
<evidence type="ECO:0000256" key="11">
    <source>
        <dbReference type="ARBA" id="ARBA00023303"/>
    </source>
</evidence>
<evidence type="ECO:0000256" key="7">
    <source>
        <dbReference type="ARBA" id="ARBA00023053"/>
    </source>
</evidence>
<proteinExistence type="inferred from homology"/>
<evidence type="ECO:0000256" key="3">
    <source>
        <dbReference type="ARBA" id="ARBA00022448"/>
    </source>
</evidence>
<keyword evidence="6 13" id="KW-1133">Transmembrane helix</keyword>
<evidence type="ECO:0000256" key="10">
    <source>
        <dbReference type="ARBA" id="ARBA00023201"/>
    </source>
</evidence>
<comment type="similarity">
    <text evidence="2 12">Belongs to the amiloride-sensitive sodium channel (TC 1.A.6) family.</text>
</comment>
<feature type="transmembrane region" description="Helical" evidence="13">
    <location>
        <begin position="486"/>
        <end position="519"/>
    </location>
</feature>
<reference evidence="15" key="1">
    <citation type="submission" date="2025-08" db="UniProtKB">
        <authorList>
            <consortium name="RefSeq"/>
        </authorList>
    </citation>
    <scope>IDENTIFICATION</scope>
</reference>
<organism evidence="14 15">
    <name type="scientific">Drosophila suzukii</name>
    <name type="common">Spotted-wing drosophila fruit fly</name>
    <dbReference type="NCBI Taxonomy" id="28584"/>
    <lineage>
        <taxon>Eukaryota</taxon>
        <taxon>Metazoa</taxon>
        <taxon>Ecdysozoa</taxon>
        <taxon>Arthropoda</taxon>
        <taxon>Hexapoda</taxon>
        <taxon>Insecta</taxon>
        <taxon>Pterygota</taxon>
        <taxon>Neoptera</taxon>
        <taxon>Endopterygota</taxon>
        <taxon>Diptera</taxon>
        <taxon>Brachycera</taxon>
        <taxon>Muscomorpha</taxon>
        <taxon>Ephydroidea</taxon>
        <taxon>Drosophilidae</taxon>
        <taxon>Drosophila</taxon>
        <taxon>Sophophora</taxon>
    </lineage>
</organism>
<comment type="subcellular location">
    <subcellularLocation>
        <location evidence="1">Membrane</location>
        <topology evidence="1">Multi-pass membrane protein</topology>
    </subcellularLocation>
</comment>
<dbReference type="InterPro" id="IPR001873">
    <property type="entry name" value="ENaC"/>
</dbReference>
<dbReference type="Gene3D" id="2.60.470.10">
    <property type="entry name" value="Acid-sensing ion channels like domains"/>
    <property type="match status" value="1"/>
</dbReference>
<evidence type="ECO:0000256" key="12">
    <source>
        <dbReference type="RuleBase" id="RU000679"/>
    </source>
</evidence>
<dbReference type="Pfam" id="PF00858">
    <property type="entry name" value="ASC"/>
    <property type="match status" value="1"/>
</dbReference>
<evidence type="ECO:0000313" key="15">
    <source>
        <dbReference type="RefSeq" id="XP_070853117.1"/>
    </source>
</evidence>
<keyword evidence="9 13" id="KW-0472">Membrane</keyword>
<keyword evidence="7" id="KW-0915">Sodium</keyword>
<evidence type="ECO:0000256" key="1">
    <source>
        <dbReference type="ARBA" id="ARBA00004141"/>
    </source>
</evidence>
<evidence type="ECO:0000256" key="6">
    <source>
        <dbReference type="ARBA" id="ARBA00022989"/>
    </source>
</evidence>
<accession>A0ABM4TT12</accession>
<keyword evidence="14" id="KW-1185">Reference proteome</keyword>
<evidence type="ECO:0000256" key="2">
    <source>
        <dbReference type="ARBA" id="ARBA00007193"/>
    </source>
</evidence>
<keyword evidence="10 12" id="KW-0739">Sodium transport</keyword>
<evidence type="ECO:0000256" key="5">
    <source>
        <dbReference type="ARBA" id="ARBA00022692"/>
    </source>
</evidence>
<dbReference type="PRINTS" id="PR01078">
    <property type="entry name" value="AMINACHANNEL"/>
</dbReference>
<dbReference type="Gene3D" id="1.10.287.770">
    <property type="entry name" value="YojJ-like"/>
    <property type="match status" value="1"/>
</dbReference>